<evidence type="ECO:0000313" key="1">
    <source>
        <dbReference type="EMBL" id="GBP78338.1"/>
    </source>
</evidence>
<protein>
    <submittedName>
        <fullName evidence="1">Uncharacterized protein</fullName>
    </submittedName>
</protein>
<evidence type="ECO:0000313" key="2">
    <source>
        <dbReference type="Proteomes" id="UP000299102"/>
    </source>
</evidence>
<gene>
    <name evidence="1" type="ORF">EVAR_9345_1</name>
</gene>
<proteinExistence type="predicted"/>
<sequence>MGASEGEAAGKGGGTPPALVVATHRNRIRDRHLPLEPRVTLLADFCEGRLSEGPKVLCKNALDSGLAVGLSGGALGKVPAL</sequence>
<dbReference type="Proteomes" id="UP000299102">
    <property type="component" value="Unassembled WGS sequence"/>
</dbReference>
<comment type="caution">
    <text evidence="1">The sequence shown here is derived from an EMBL/GenBank/DDBJ whole genome shotgun (WGS) entry which is preliminary data.</text>
</comment>
<dbReference type="AlphaFoldDB" id="A0A4C1YQA9"/>
<accession>A0A4C1YQA9</accession>
<name>A0A4C1YQA9_EUMVA</name>
<keyword evidence="2" id="KW-1185">Reference proteome</keyword>
<dbReference type="EMBL" id="BGZK01001366">
    <property type="protein sequence ID" value="GBP78338.1"/>
    <property type="molecule type" value="Genomic_DNA"/>
</dbReference>
<organism evidence="1 2">
    <name type="scientific">Eumeta variegata</name>
    <name type="common">Bagworm moth</name>
    <name type="synonym">Eumeta japonica</name>
    <dbReference type="NCBI Taxonomy" id="151549"/>
    <lineage>
        <taxon>Eukaryota</taxon>
        <taxon>Metazoa</taxon>
        <taxon>Ecdysozoa</taxon>
        <taxon>Arthropoda</taxon>
        <taxon>Hexapoda</taxon>
        <taxon>Insecta</taxon>
        <taxon>Pterygota</taxon>
        <taxon>Neoptera</taxon>
        <taxon>Endopterygota</taxon>
        <taxon>Lepidoptera</taxon>
        <taxon>Glossata</taxon>
        <taxon>Ditrysia</taxon>
        <taxon>Tineoidea</taxon>
        <taxon>Psychidae</taxon>
        <taxon>Oiketicinae</taxon>
        <taxon>Eumeta</taxon>
    </lineage>
</organism>
<reference evidence="1 2" key="1">
    <citation type="journal article" date="2019" name="Commun. Biol.">
        <title>The bagworm genome reveals a unique fibroin gene that provides high tensile strength.</title>
        <authorList>
            <person name="Kono N."/>
            <person name="Nakamura H."/>
            <person name="Ohtoshi R."/>
            <person name="Tomita M."/>
            <person name="Numata K."/>
            <person name="Arakawa K."/>
        </authorList>
    </citation>
    <scope>NUCLEOTIDE SEQUENCE [LARGE SCALE GENOMIC DNA]</scope>
</reference>